<dbReference type="Proteomes" id="UP000471381">
    <property type="component" value="Unassembled WGS sequence"/>
</dbReference>
<evidence type="ECO:0000313" key="5">
    <source>
        <dbReference type="Proteomes" id="UP000471381"/>
    </source>
</evidence>
<dbReference type="RefSeq" id="WP_163106510.1">
    <property type="nucleotide sequence ID" value="NZ_JAAAWO010000006.1"/>
</dbReference>
<protein>
    <recommendedName>
        <fullName evidence="1">DNA 3'-5' helicase II</fullName>
    </recommendedName>
</protein>
<evidence type="ECO:0000313" key="4">
    <source>
        <dbReference type="EMBL" id="NDW15790.1"/>
    </source>
</evidence>
<dbReference type="PANTHER" id="PTHR11070:SF2">
    <property type="entry name" value="ATP-DEPENDENT DNA HELICASE SRS2"/>
    <property type="match status" value="1"/>
</dbReference>
<dbReference type="GO" id="GO:0003677">
    <property type="term" value="F:DNA binding"/>
    <property type="evidence" value="ECO:0007669"/>
    <property type="project" value="InterPro"/>
</dbReference>
<dbReference type="InterPro" id="IPR011528">
    <property type="entry name" value="NERD"/>
</dbReference>
<dbReference type="InterPro" id="IPR000212">
    <property type="entry name" value="DNA_helicase_UvrD/REP"/>
</dbReference>
<dbReference type="EMBL" id="JAAAWO010000006">
    <property type="protein sequence ID" value="NDW15790.1"/>
    <property type="molecule type" value="Genomic_DNA"/>
</dbReference>
<dbReference type="PANTHER" id="PTHR11070">
    <property type="entry name" value="UVRD / RECB / PCRA DNA HELICASE FAMILY MEMBER"/>
    <property type="match status" value="1"/>
</dbReference>
<dbReference type="GO" id="GO:0005524">
    <property type="term" value="F:ATP binding"/>
    <property type="evidence" value="ECO:0007669"/>
    <property type="project" value="InterPro"/>
</dbReference>
<dbReference type="Pfam" id="PF08378">
    <property type="entry name" value="NERD"/>
    <property type="match status" value="1"/>
</dbReference>
<feature type="domain" description="UvrD-like helicase C-terminal" evidence="3">
    <location>
        <begin position="576"/>
        <end position="616"/>
    </location>
</feature>
<dbReference type="Pfam" id="PF13538">
    <property type="entry name" value="UvrD_C_2"/>
    <property type="match status" value="1"/>
</dbReference>
<reference evidence="4 5" key="1">
    <citation type="submission" date="2020-01" db="EMBL/GenBank/DDBJ databases">
        <title>Genomes of bacteria type strains.</title>
        <authorList>
            <person name="Chen J."/>
            <person name="Zhu S."/>
            <person name="Yang J."/>
        </authorList>
    </citation>
    <scope>NUCLEOTIDE SEQUENCE [LARGE SCALE GENOMIC DNA]</scope>
    <source>
        <strain evidence="4 5">LMG 24078</strain>
    </source>
</reference>
<gene>
    <name evidence="4" type="ORF">GTQ48_09700</name>
</gene>
<dbReference type="AlphaFoldDB" id="A0A6N9TF49"/>
<dbReference type="InterPro" id="IPR027417">
    <property type="entry name" value="P-loop_NTPase"/>
</dbReference>
<proteinExistence type="predicted"/>
<dbReference type="GO" id="GO:0000725">
    <property type="term" value="P:recombinational repair"/>
    <property type="evidence" value="ECO:0007669"/>
    <property type="project" value="TreeGrafter"/>
</dbReference>
<dbReference type="SUPFAM" id="SSF52540">
    <property type="entry name" value="P-loop containing nucleoside triphosphate hydrolases"/>
    <property type="match status" value="1"/>
</dbReference>
<feature type="domain" description="NERD" evidence="2">
    <location>
        <begin position="19"/>
        <end position="106"/>
    </location>
</feature>
<dbReference type="GO" id="GO:0043138">
    <property type="term" value="F:3'-5' DNA helicase activity"/>
    <property type="evidence" value="ECO:0007669"/>
    <property type="project" value="TreeGrafter"/>
</dbReference>
<dbReference type="InterPro" id="IPR027785">
    <property type="entry name" value="UvrD-like_helicase_C"/>
</dbReference>
<evidence type="ECO:0000259" key="2">
    <source>
        <dbReference type="Pfam" id="PF08378"/>
    </source>
</evidence>
<dbReference type="Gene3D" id="3.40.50.300">
    <property type="entry name" value="P-loop containing nucleotide triphosphate hydrolases"/>
    <property type="match status" value="2"/>
</dbReference>
<sequence length="633" mass="73817">MAVLYPEWQVINCLRVKPEEGEMHLLKALEEKLDDNYEIFFNSFLDGDRPDIVILKKGAGAFIVEVKDWNLSNFSVDANNTWRIESTVKSSPHQQVFTYKKNMYDLHIPLLGLREVINSNFYNLIGVYVYFHKANRESLSGFYHEAISVASGQINQTNHARSELTTFEYEKRVDHWSKQQKRLNRDLNMSIGFDMIDKLVNKLKKISSHILFTDDIYDDLKRRLMPPEFIKSQAEKINFDKKQLPLTYSKAALSKVKGVAGCGKTTILAQRAINALSRHGEQVLILTYNITIRHYIRDAISRLYGKKVAQEIEIIHYHAFIKSQMNEHNISFSEEMKRFKGTEEEKISKVFKSSTLFEDVDVTKYETILLDEVQDYEPDWIKVIRNNFLEVEGEMVLFGDQSQNIYERDDSKRESSLVNGFGTWEKLKKSYRSDINTPLVRLFSKFQTTFLVDKYKDSEIFECSMEQSGLDFNSEVLITKTIPDQFDSKEIAKVINSLIRQEKFHPNDVAIVASQVDPLFKINNEILTREKTKIMFETEEEIESLKQQNRYNNKSIEKLRRRKKTFFFQNSGLIKISTIHSFKGLEAETVFLIIQPQDTPEVVYTGITRAKTNLIILNCKSSQFTDFFEKTIT</sequence>
<keyword evidence="5" id="KW-1185">Reference proteome</keyword>
<name>A0A6N9TF49_9ALTE</name>
<accession>A0A6N9TF49</accession>
<dbReference type="Pfam" id="PF13245">
    <property type="entry name" value="AAA_19"/>
    <property type="match status" value="1"/>
</dbReference>
<evidence type="ECO:0000256" key="1">
    <source>
        <dbReference type="ARBA" id="ARBA00034923"/>
    </source>
</evidence>
<organism evidence="4 5">
    <name type="scientific">Alteromonas genovensis</name>
    <dbReference type="NCBI Taxonomy" id="471225"/>
    <lineage>
        <taxon>Bacteria</taxon>
        <taxon>Pseudomonadati</taxon>
        <taxon>Pseudomonadota</taxon>
        <taxon>Gammaproteobacteria</taxon>
        <taxon>Alteromonadales</taxon>
        <taxon>Alteromonadaceae</taxon>
        <taxon>Alteromonas/Salinimonas group</taxon>
        <taxon>Alteromonas</taxon>
    </lineage>
</organism>
<evidence type="ECO:0000259" key="3">
    <source>
        <dbReference type="Pfam" id="PF13538"/>
    </source>
</evidence>
<comment type="caution">
    <text evidence="4">The sequence shown here is derived from an EMBL/GenBank/DDBJ whole genome shotgun (WGS) entry which is preliminary data.</text>
</comment>